<dbReference type="GO" id="GO:0008146">
    <property type="term" value="F:sulfotransferase activity"/>
    <property type="evidence" value="ECO:0007669"/>
    <property type="project" value="InterPro"/>
</dbReference>
<dbReference type="InterPro" id="IPR027417">
    <property type="entry name" value="P-loop_NTPase"/>
</dbReference>
<feature type="transmembrane region" description="Helical" evidence="3">
    <location>
        <begin position="12"/>
        <end position="28"/>
    </location>
</feature>
<evidence type="ECO:0000259" key="4">
    <source>
        <dbReference type="Pfam" id="PF00685"/>
    </source>
</evidence>
<evidence type="ECO:0000256" key="2">
    <source>
        <dbReference type="RuleBase" id="RU361155"/>
    </source>
</evidence>
<keyword evidence="3" id="KW-0472">Membrane</keyword>
<proteinExistence type="evidence at transcript level"/>
<evidence type="ECO:0000256" key="3">
    <source>
        <dbReference type="SAM" id="Phobius"/>
    </source>
</evidence>
<dbReference type="Gene3D" id="3.40.50.300">
    <property type="entry name" value="P-loop containing nucleotide triphosphate hydrolases"/>
    <property type="match status" value="1"/>
</dbReference>
<protein>
    <recommendedName>
        <fullName evidence="2">Sulfotransferase</fullName>
        <ecNumber evidence="2">2.8.2.-</ecNumber>
    </recommendedName>
</protein>
<dbReference type="PANTHER" id="PTHR45964:SF9">
    <property type="entry name" value="SULFOTRANSFERASE"/>
    <property type="match status" value="1"/>
</dbReference>
<dbReference type="EC" id="2.8.2.-" evidence="2"/>
<dbReference type="EMBL" id="LR791911">
    <property type="protein sequence ID" value="CAB3267773.1"/>
    <property type="molecule type" value="mRNA"/>
</dbReference>
<sequence>MIGRKVTWFRIRLPSCIAILIILTYYLVSNKGVTLLYTSTKSDVIQLEGTKVARASQLVASGNKVPRWKTFLIGQQRQKKKFVIKLMKNNKDGKDWGNSLPNNDCNTTLFINKFTTRLRGGNIYNRRVAISSFPGSGNTWLRHLFHVTTGIWTGSVYFDPKLYHGGFPGEACSCNDSMTFGVKVHDIEHARAVGCTFDDVILVLRSPYSSIMSEFNRRKGQGHTGVASVDDYKSKDWNNYASKKIYQFKSLMPGWLNLCNDFSHEGNPACMIINYEDIKGNPRGEIKRVLTHLGLPLGRLRCLEGKEMVSGPFHRNHKADDVTRSERTSPPLCMLNKPIRELLYDVIKNTSASMQVLKNGNRYVKELNHDLPNC</sequence>
<comment type="similarity">
    <text evidence="1">Belongs to the WSCD family.</text>
</comment>
<dbReference type="InterPro" id="IPR051589">
    <property type="entry name" value="Sialate-O-sulfotransferase"/>
</dbReference>
<dbReference type="Pfam" id="PF00685">
    <property type="entry name" value="Sulfotransfer_1"/>
    <property type="match status" value="1"/>
</dbReference>
<evidence type="ECO:0000313" key="5">
    <source>
        <dbReference type="EMBL" id="CAB3267773.1"/>
    </source>
</evidence>
<feature type="domain" description="Sulfotransferase" evidence="4">
    <location>
        <begin position="200"/>
        <end position="298"/>
    </location>
</feature>
<gene>
    <name evidence="5" type="primary">Wscd2-002</name>
</gene>
<dbReference type="PANTHER" id="PTHR45964">
    <property type="entry name" value="WSCD FAMILY MEMBER CG9164"/>
    <property type="match status" value="1"/>
</dbReference>
<dbReference type="InterPro" id="IPR000863">
    <property type="entry name" value="Sulfotransferase_dom"/>
</dbReference>
<dbReference type="AlphaFoldDB" id="A0A6F9DXM3"/>
<organism evidence="5">
    <name type="scientific">Phallusia mammillata</name>
    <dbReference type="NCBI Taxonomy" id="59560"/>
    <lineage>
        <taxon>Eukaryota</taxon>
        <taxon>Metazoa</taxon>
        <taxon>Chordata</taxon>
        <taxon>Tunicata</taxon>
        <taxon>Ascidiacea</taxon>
        <taxon>Phlebobranchia</taxon>
        <taxon>Ascidiidae</taxon>
        <taxon>Phallusia</taxon>
    </lineage>
</organism>
<name>A0A6F9DXM3_9ASCI</name>
<keyword evidence="2" id="KW-0808">Transferase</keyword>
<comment type="similarity">
    <text evidence="2">Belongs to the sulfotransferase 1 family.</text>
</comment>
<accession>A0A6F9DXM3</accession>
<reference evidence="5" key="1">
    <citation type="submission" date="2020-04" db="EMBL/GenBank/DDBJ databases">
        <authorList>
            <person name="Neveu A P."/>
        </authorList>
    </citation>
    <scope>NUCLEOTIDE SEQUENCE</scope>
    <source>
        <tissue evidence="5">Whole embryo</tissue>
    </source>
</reference>
<keyword evidence="3" id="KW-0812">Transmembrane</keyword>
<evidence type="ECO:0000256" key="1">
    <source>
        <dbReference type="ARBA" id="ARBA00010236"/>
    </source>
</evidence>
<dbReference type="SUPFAM" id="SSF52540">
    <property type="entry name" value="P-loop containing nucleoside triphosphate hydrolases"/>
    <property type="match status" value="1"/>
</dbReference>
<keyword evidence="3" id="KW-1133">Transmembrane helix</keyword>